<dbReference type="AlphaFoldDB" id="A0A9P6M2K3"/>
<evidence type="ECO:0000313" key="8">
    <source>
        <dbReference type="Proteomes" id="UP000749646"/>
    </source>
</evidence>
<evidence type="ECO:0000256" key="3">
    <source>
        <dbReference type="ARBA" id="ARBA00022723"/>
    </source>
</evidence>
<evidence type="ECO:0000256" key="4">
    <source>
        <dbReference type="ARBA" id="ARBA00023004"/>
    </source>
</evidence>
<evidence type="ECO:0008006" key="9">
    <source>
        <dbReference type="Google" id="ProtNLM"/>
    </source>
</evidence>
<gene>
    <name evidence="7" type="ORF">BGZ65_005513</name>
</gene>
<dbReference type="GO" id="GO:0005506">
    <property type="term" value="F:iron ion binding"/>
    <property type="evidence" value="ECO:0007669"/>
    <property type="project" value="InterPro"/>
</dbReference>
<keyword evidence="6" id="KW-0503">Monooxygenase</keyword>
<dbReference type="PANTHER" id="PTHR46206:SF7">
    <property type="entry name" value="P450, PUTATIVE (EUROFUNG)-RELATED"/>
    <property type="match status" value="1"/>
</dbReference>
<dbReference type="Proteomes" id="UP000749646">
    <property type="component" value="Unassembled WGS sequence"/>
</dbReference>
<dbReference type="InterPro" id="IPR036396">
    <property type="entry name" value="Cyt_P450_sf"/>
</dbReference>
<dbReference type="Pfam" id="PF00067">
    <property type="entry name" value="p450"/>
    <property type="match status" value="1"/>
</dbReference>
<evidence type="ECO:0000256" key="6">
    <source>
        <dbReference type="RuleBase" id="RU000461"/>
    </source>
</evidence>
<dbReference type="PRINTS" id="PR00465">
    <property type="entry name" value="EP450IV"/>
</dbReference>
<keyword evidence="4 5" id="KW-0408">Iron</keyword>
<comment type="caution">
    <text evidence="7">The sequence shown here is derived from an EMBL/GenBank/DDBJ whole genome shotgun (WGS) entry which is preliminary data.</text>
</comment>
<keyword evidence="5 6" id="KW-0349">Heme</keyword>
<dbReference type="OrthoDB" id="1844152at2759"/>
<dbReference type="InterPro" id="IPR002403">
    <property type="entry name" value="Cyt_P450_E_grp-IV"/>
</dbReference>
<dbReference type="SUPFAM" id="SSF48264">
    <property type="entry name" value="Cytochrome P450"/>
    <property type="match status" value="1"/>
</dbReference>
<dbReference type="PROSITE" id="PS00086">
    <property type="entry name" value="CYTOCHROME_P450"/>
    <property type="match status" value="1"/>
</dbReference>
<feature type="binding site" description="axial binding residue" evidence="5">
    <location>
        <position position="456"/>
    </location>
    <ligand>
        <name>heme</name>
        <dbReference type="ChEBI" id="CHEBI:30413"/>
    </ligand>
    <ligandPart>
        <name>Fe</name>
        <dbReference type="ChEBI" id="CHEBI:18248"/>
    </ligandPart>
</feature>
<name>A0A9P6M2K3_9FUNG</name>
<evidence type="ECO:0000256" key="1">
    <source>
        <dbReference type="ARBA" id="ARBA00001971"/>
    </source>
</evidence>
<comment type="similarity">
    <text evidence="2 6">Belongs to the cytochrome P450 family.</text>
</comment>
<dbReference type="InterPro" id="IPR017972">
    <property type="entry name" value="Cyt_P450_CS"/>
</dbReference>
<evidence type="ECO:0000256" key="5">
    <source>
        <dbReference type="PIRSR" id="PIRSR602403-1"/>
    </source>
</evidence>
<protein>
    <recommendedName>
        <fullName evidence="9">Cytochrome P450</fullName>
    </recommendedName>
</protein>
<dbReference type="GO" id="GO:0004497">
    <property type="term" value="F:monooxygenase activity"/>
    <property type="evidence" value="ECO:0007669"/>
    <property type="project" value="UniProtKB-KW"/>
</dbReference>
<accession>A0A9P6M2K3</accession>
<dbReference type="PANTHER" id="PTHR46206">
    <property type="entry name" value="CYTOCHROME P450"/>
    <property type="match status" value="1"/>
</dbReference>
<evidence type="ECO:0000313" key="7">
    <source>
        <dbReference type="EMBL" id="KAF9963160.1"/>
    </source>
</evidence>
<keyword evidence="8" id="KW-1185">Reference proteome</keyword>
<proteinExistence type="inferred from homology"/>
<dbReference type="EMBL" id="JAAAHW010006317">
    <property type="protein sequence ID" value="KAF9963160.1"/>
    <property type="molecule type" value="Genomic_DNA"/>
</dbReference>
<keyword evidence="3 5" id="KW-0479">Metal-binding</keyword>
<reference evidence="7" key="1">
    <citation type="journal article" date="2020" name="Fungal Divers.">
        <title>Resolving the Mortierellaceae phylogeny through synthesis of multi-gene phylogenetics and phylogenomics.</title>
        <authorList>
            <person name="Vandepol N."/>
            <person name="Liber J."/>
            <person name="Desiro A."/>
            <person name="Na H."/>
            <person name="Kennedy M."/>
            <person name="Barry K."/>
            <person name="Grigoriev I.V."/>
            <person name="Miller A.N."/>
            <person name="O'Donnell K."/>
            <person name="Stajich J.E."/>
            <person name="Bonito G."/>
        </authorList>
    </citation>
    <scope>NUCLEOTIDE SEQUENCE</scope>
    <source>
        <strain evidence="7">MES-2147</strain>
    </source>
</reference>
<dbReference type="InterPro" id="IPR001128">
    <property type="entry name" value="Cyt_P450"/>
</dbReference>
<organism evidence="7 8">
    <name type="scientific">Modicella reniformis</name>
    <dbReference type="NCBI Taxonomy" id="1440133"/>
    <lineage>
        <taxon>Eukaryota</taxon>
        <taxon>Fungi</taxon>
        <taxon>Fungi incertae sedis</taxon>
        <taxon>Mucoromycota</taxon>
        <taxon>Mortierellomycotina</taxon>
        <taxon>Mortierellomycetes</taxon>
        <taxon>Mortierellales</taxon>
        <taxon>Mortierellaceae</taxon>
        <taxon>Modicella</taxon>
    </lineage>
</organism>
<dbReference type="GO" id="GO:0016705">
    <property type="term" value="F:oxidoreductase activity, acting on paired donors, with incorporation or reduction of molecular oxygen"/>
    <property type="evidence" value="ECO:0007669"/>
    <property type="project" value="InterPro"/>
</dbReference>
<evidence type="ECO:0000256" key="2">
    <source>
        <dbReference type="ARBA" id="ARBA00010617"/>
    </source>
</evidence>
<sequence>MINLGSDPSSVIPMDTIKAALPIGIGLASAAYLAVKVASNSGFDKGKSVPMVSIRPGDSTHDNEYNDNQDAFLQRCEEEHGPIFNILLLNKALTVVSGPLIREVFMNDDMSSSDAIEEFTNMNALFSSIRKSNHDIDHKTIHALVREYITPNLSLFTPGIAEQLKSPLEQELSNVSAGNDGQLVEQPMVVLQEMVASAMASVFMGLEAAQSRQIIDIFTNASADFGMMLGSGQKYRASIWRSLVNRTNYKVLNPLQIHVRNLVEAATPMILQRRRLEAEAVEKGIEYKRPNDILQLLLDNFDKYDFVDIEDFIETLYEEQRDVLDTIQQEREQKRQELVKKGEPISEDLDPSHDYGLSAAAIKKMVHMDSFIREMFRYRTERLTLVHRARKNVTLSTGVVITKGNSVIINMKSAHQGPEQGEDVTEFIPLRFVGKSKAATKAGADFLPFGMGRHACPGRFLAIHQVKIIGVLMVSKYSMIEIQDPSKTMRILHSRIGEPACTGLIFKSRSSTTS</sequence>
<dbReference type="Gene3D" id="1.10.630.10">
    <property type="entry name" value="Cytochrome P450"/>
    <property type="match status" value="2"/>
</dbReference>
<comment type="cofactor">
    <cofactor evidence="1 5">
        <name>heme</name>
        <dbReference type="ChEBI" id="CHEBI:30413"/>
    </cofactor>
</comment>
<keyword evidence="6" id="KW-0560">Oxidoreductase</keyword>
<dbReference type="GO" id="GO:0020037">
    <property type="term" value="F:heme binding"/>
    <property type="evidence" value="ECO:0007669"/>
    <property type="project" value="InterPro"/>
</dbReference>